<dbReference type="Proteomes" id="UP000189464">
    <property type="component" value="Chromosome"/>
</dbReference>
<dbReference type="SUPFAM" id="SSF46689">
    <property type="entry name" value="Homeodomain-like"/>
    <property type="match status" value="1"/>
</dbReference>
<dbReference type="InterPro" id="IPR002514">
    <property type="entry name" value="Transposase_8"/>
</dbReference>
<dbReference type="GO" id="GO:0006313">
    <property type="term" value="P:DNA transposition"/>
    <property type="evidence" value="ECO:0007669"/>
    <property type="project" value="InterPro"/>
</dbReference>
<accession>A0A1S6IUJ6</accession>
<sequence length="102" mass="11990">MTRKKYTIDFKQQVIQEALETGNNAVVARRYDLNPNMVGRWVREHKKDKLTKTSDAELVQDYNQISKENEQLKKLLGEKDLEIAILKDLIKKKNPHLLTKLK</sequence>
<dbReference type="Gene3D" id="1.10.10.60">
    <property type="entry name" value="Homeodomain-like"/>
    <property type="match status" value="1"/>
</dbReference>
<organism evidence="1 2">
    <name type="scientific">Desulforamulus ferrireducens</name>
    <dbReference type="NCBI Taxonomy" id="1833852"/>
    <lineage>
        <taxon>Bacteria</taxon>
        <taxon>Bacillati</taxon>
        <taxon>Bacillota</taxon>
        <taxon>Clostridia</taxon>
        <taxon>Eubacteriales</taxon>
        <taxon>Peptococcaceae</taxon>
        <taxon>Desulforamulus</taxon>
    </lineage>
</organism>
<keyword evidence="2" id="KW-1185">Reference proteome</keyword>
<evidence type="ECO:0000313" key="2">
    <source>
        <dbReference type="Proteomes" id="UP000189464"/>
    </source>
</evidence>
<proteinExistence type="predicted"/>
<dbReference type="GO" id="GO:0003677">
    <property type="term" value="F:DNA binding"/>
    <property type="evidence" value="ECO:0007669"/>
    <property type="project" value="InterPro"/>
</dbReference>
<dbReference type="GO" id="GO:0004803">
    <property type="term" value="F:transposase activity"/>
    <property type="evidence" value="ECO:0007669"/>
    <property type="project" value="InterPro"/>
</dbReference>
<dbReference type="KEGG" id="dfg:B0537_04625"/>
<evidence type="ECO:0000313" key="1">
    <source>
        <dbReference type="EMBL" id="AQS58436.1"/>
    </source>
</evidence>
<dbReference type="EMBL" id="CP019698">
    <property type="protein sequence ID" value="AQS58436.1"/>
    <property type="molecule type" value="Genomic_DNA"/>
</dbReference>
<dbReference type="InterPro" id="IPR009057">
    <property type="entry name" value="Homeodomain-like_sf"/>
</dbReference>
<name>A0A1S6IUJ6_9FIRM</name>
<dbReference type="OrthoDB" id="1707197at2"/>
<dbReference type="STRING" id="1833852.B0537_04625"/>
<protein>
    <submittedName>
        <fullName evidence="1">Transposase</fullName>
    </submittedName>
</protein>
<gene>
    <name evidence="1" type="ORF">B0537_04625</name>
</gene>
<reference evidence="1 2" key="1">
    <citation type="journal article" date="2016" name="Int. J. Syst. Evol. Microbiol.">
        <title>Desulfotomaculum ferrireducens sp. nov., a moderately thermophilic sulfate-reducing and dissimilatory Fe(III)-reducing bacterium isolated from compost.</title>
        <authorList>
            <person name="Yang G."/>
            <person name="Guo J."/>
            <person name="Zhuang L."/>
            <person name="Yuan Y."/>
            <person name="Zhou S."/>
        </authorList>
    </citation>
    <scope>NUCLEOTIDE SEQUENCE [LARGE SCALE GENOMIC DNA]</scope>
    <source>
        <strain evidence="1 2">GSS09</strain>
    </source>
</reference>
<dbReference type="RefSeq" id="WP_003544130.1">
    <property type="nucleotide sequence ID" value="NZ_CP019698.1"/>
</dbReference>
<dbReference type="Pfam" id="PF01527">
    <property type="entry name" value="HTH_Tnp_1"/>
    <property type="match status" value="1"/>
</dbReference>
<dbReference type="AlphaFoldDB" id="A0A1S6IUJ6"/>